<dbReference type="PANTHER" id="PTHR35399">
    <property type="entry name" value="SLR8030 PROTEIN"/>
    <property type="match status" value="1"/>
</dbReference>
<protein>
    <recommendedName>
        <fullName evidence="3">DUF839 domain-containing protein</fullName>
    </recommendedName>
</protein>
<dbReference type="EMBL" id="AKGD01000004">
    <property type="protein sequence ID" value="EIT67612.1"/>
    <property type="molecule type" value="Genomic_DNA"/>
</dbReference>
<dbReference type="STRING" id="1172194.WQQ_40470"/>
<accession>I7Z7N0</accession>
<sequence length="468" mass="49257">MSSMPVAPGVLNAESNRRRFLKALFFSAGSASLPAWLVACGGGDDDSDAGGRGVEGLQGRFASLGPLRAEPDANGVRTPEGFSTRVVAIAGELPRAAGMSASGPRLTGGVGSRPWHILNDGGGVIARPGGGWIYVSNSEVPGTGNLSQLGSQFSVLGNLLESLVPGLGGVGVLVFDADGTIVDSYSILRGTTFNCSGCITPWGTWLSCEEFSGGRVWECDPFTPGQGVPKPALGFFDHEAIAIDAQRRILYQTEDRRDGRFYRFVPDAADWPASAARPALESGQLQAMVVGGAGVAGALTSPQPVSWKNVNDPQRAQDQVRDPETAVFDGGEGIWLFRDVVYFTTKNDERVWAYDTVAETVEVIYDLATAEPPNAILSGVDNLIVTPQGDILVAEDGGDMQVVVILPSGELKPLLQIVGQDISEIAGISFTPDGKRMYFTSDRGGRNGSGGYGPGLGMLYELTLPDTL</sequence>
<dbReference type="RefSeq" id="WP_007186982.1">
    <property type="nucleotide sequence ID" value="NZ_AKGD01000004.1"/>
</dbReference>
<dbReference type="InterPro" id="IPR008557">
    <property type="entry name" value="PhoX"/>
</dbReference>
<dbReference type="OrthoDB" id="9801383at2"/>
<dbReference type="AlphaFoldDB" id="I7Z7N0"/>
<dbReference type="PATRIC" id="fig|1172194.4.peg.3931"/>
<dbReference type="Pfam" id="PF05787">
    <property type="entry name" value="PhoX"/>
    <property type="match status" value="2"/>
</dbReference>
<organism evidence="1 2">
    <name type="scientific">Hydrocarboniphaga effusa AP103</name>
    <dbReference type="NCBI Taxonomy" id="1172194"/>
    <lineage>
        <taxon>Bacteria</taxon>
        <taxon>Pseudomonadati</taxon>
        <taxon>Pseudomonadota</taxon>
        <taxon>Gammaproteobacteria</taxon>
        <taxon>Nevskiales</taxon>
        <taxon>Nevskiaceae</taxon>
        <taxon>Hydrocarboniphaga</taxon>
    </lineage>
</organism>
<evidence type="ECO:0000313" key="1">
    <source>
        <dbReference type="EMBL" id="EIT67612.1"/>
    </source>
</evidence>
<reference evidence="1 2" key="1">
    <citation type="journal article" date="2012" name="J. Bacteriol.">
        <title>Genome Sequence of n-Alkane-Degrading Hydrocarboniphaga effusa Strain AP103T (ATCC BAA-332T).</title>
        <authorList>
            <person name="Chang H.K."/>
            <person name="Zylstra G.J."/>
            <person name="Chae J.C."/>
        </authorList>
    </citation>
    <scope>NUCLEOTIDE SEQUENCE [LARGE SCALE GENOMIC DNA]</scope>
    <source>
        <strain evidence="1 2">AP103</strain>
    </source>
</reference>
<comment type="caution">
    <text evidence="1">The sequence shown here is derived from an EMBL/GenBank/DDBJ whole genome shotgun (WGS) entry which is preliminary data.</text>
</comment>
<proteinExistence type="predicted"/>
<name>I7Z7N0_9GAMM</name>
<dbReference type="Proteomes" id="UP000003704">
    <property type="component" value="Unassembled WGS sequence"/>
</dbReference>
<evidence type="ECO:0008006" key="3">
    <source>
        <dbReference type="Google" id="ProtNLM"/>
    </source>
</evidence>
<evidence type="ECO:0000313" key="2">
    <source>
        <dbReference type="Proteomes" id="UP000003704"/>
    </source>
</evidence>
<dbReference type="PANTHER" id="PTHR35399:SF2">
    <property type="entry name" value="DUF839 DOMAIN-CONTAINING PROTEIN"/>
    <property type="match status" value="1"/>
</dbReference>
<gene>
    <name evidence="1" type="ORF">WQQ_40470</name>
</gene>
<keyword evidence="2" id="KW-1185">Reference proteome</keyword>
<dbReference type="SUPFAM" id="SSF63829">
    <property type="entry name" value="Calcium-dependent phosphotriesterase"/>
    <property type="match status" value="1"/>
</dbReference>